<reference evidence="4" key="2">
    <citation type="submission" date="2025-08" db="UniProtKB">
        <authorList>
            <consortium name="Ensembl"/>
        </authorList>
    </citation>
    <scope>IDENTIFICATION</scope>
</reference>
<evidence type="ECO:0000313" key="4">
    <source>
        <dbReference type="Ensembl" id="ENSPEMP00000029891.1"/>
    </source>
</evidence>
<evidence type="ECO:0000256" key="2">
    <source>
        <dbReference type="ARBA" id="ARBA00023054"/>
    </source>
</evidence>
<proteinExistence type="inferred from homology"/>
<reference evidence="5" key="1">
    <citation type="submission" date="2018-10" db="EMBL/GenBank/DDBJ databases">
        <title>Improved assembly of the deer mouse Peromyscus maniculatus genome.</title>
        <authorList>
            <person name="Lassance J.-M."/>
            <person name="Hoekstra H.E."/>
        </authorList>
    </citation>
    <scope>NUCLEOTIDE SEQUENCE [LARGE SCALE GENOMIC DNA]</scope>
</reference>
<dbReference type="AlphaFoldDB" id="A0A8C8W1H6"/>
<accession>A0A8C8W1H6</accession>
<keyword evidence="2" id="KW-0175">Coiled coil</keyword>
<dbReference type="Proteomes" id="UP000694547">
    <property type="component" value="Unassembled WGS sequence"/>
</dbReference>
<feature type="region of interest" description="Disordered" evidence="3">
    <location>
        <begin position="1"/>
        <end position="26"/>
    </location>
</feature>
<protein>
    <submittedName>
        <fullName evidence="4">Uncharacterized protein</fullName>
    </submittedName>
</protein>
<dbReference type="InterPro" id="IPR026179">
    <property type="entry name" value="Slain"/>
</dbReference>
<name>A0A8C8W1H6_PERMB</name>
<reference evidence="4" key="3">
    <citation type="submission" date="2025-09" db="UniProtKB">
        <authorList>
            <consortium name="Ensembl"/>
        </authorList>
    </citation>
    <scope>IDENTIFICATION</scope>
</reference>
<evidence type="ECO:0000256" key="3">
    <source>
        <dbReference type="SAM" id="MobiDB-lite"/>
    </source>
</evidence>
<feature type="compositionally biased region" description="Low complexity" evidence="3">
    <location>
        <begin position="13"/>
        <end position="26"/>
    </location>
</feature>
<evidence type="ECO:0000313" key="5">
    <source>
        <dbReference type="Proteomes" id="UP000694547"/>
    </source>
</evidence>
<keyword evidence="5" id="KW-1185">Reference proteome</keyword>
<sequence>MQEESLWQKYAATTSRRSSGSSCNSTRRGFLHRHAIHPDRLLSSHLAIHLAHALLPGG</sequence>
<dbReference type="Ensembl" id="ENSPEMT00000036797.1">
    <property type="protein sequence ID" value="ENSPEMP00000029891.1"/>
    <property type="gene ID" value="ENSPEMG00000028591.1"/>
</dbReference>
<comment type="similarity">
    <text evidence="1">Belongs to the SLAIN motif-containing family.</text>
</comment>
<evidence type="ECO:0000256" key="1">
    <source>
        <dbReference type="ARBA" id="ARBA00006652"/>
    </source>
</evidence>
<dbReference type="Pfam" id="PF15301">
    <property type="entry name" value="SLAIN"/>
    <property type="match status" value="1"/>
</dbReference>
<organism evidence="4 5">
    <name type="scientific">Peromyscus maniculatus bairdii</name>
    <name type="common">Prairie deer mouse</name>
    <dbReference type="NCBI Taxonomy" id="230844"/>
    <lineage>
        <taxon>Eukaryota</taxon>
        <taxon>Metazoa</taxon>
        <taxon>Chordata</taxon>
        <taxon>Craniata</taxon>
        <taxon>Vertebrata</taxon>
        <taxon>Euteleostomi</taxon>
        <taxon>Mammalia</taxon>
        <taxon>Eutheria</taxon>
        <taxon>Euarchontoglires</taxon>
        <taxon>Glires</taxon>
        <taxon>Rodentia</taxon>
        <taxon>Myomorpha</taxon>
        <taxon>Muroidea</taxon>
        <taxon>Cricetidae</taxon>
        <taxon>Neotominae</taxon>
        <taxon>Peromyscus</taxon>
    </lineage>
</organism>